<gene>
    <name evidence="1" type="ORF">V5O48_019228</name>
</gene>
<organism evidence="1 2">
    <name type="scientific">Marasmius crinis-equi</name>
    <dbReference type="NCBI Taxonomy" id="585013"/>
    <lineage>
        <taxon>Eukaryota</taxon>
        <taxon>Fungi</taxon>
        <taxon>Dikarya</taxon>
        <taxon>Basidiomycota</taxon>
        <taxon>Agaricomycotina</taxon>
        <taxon>Agaricomycetes</taxon>
        <taxon>Agaricomycetidae</taxon>
        <taxon>Agaricales</taxon>
        <taxon>Marasmiineae</taxon>
        <taxon>Marasmiaceae</taxon>
        <taxon>Marasmius</taxon>
    </lineage>
</organism>
<reference evidence="1 2" key="1">
    <citation type="submission" date="2024-02" db="EMBL/GenBank/DDBJ databases">
        <title>A draft genome for the cacao thread blight pathogen Marasmius crinis-equi.</title>
        <authorList>
            <person name="Cohen S.P."/>
            <person name="Baruah I.K."/>
            <person name="Amoako-Attah I."/>
            <person name="Bukari Y."/>
            <person name="Meinhardt L.W."/>
            <person name="Bailey B.A."/>
        </authorList>
    </citation>
    <scope>NUCLEOTIDE SEQUENCE [LARGE SCALE GENOMIC DNA]</scope>
    <source>
        <strain evidence="1 2">GH-76</strain>
    </source>
</reference>
<name>A0ABR3EJ29_9AGAR</name>
<protein>
    <submittedName>
        <fullName evidence="1">Uncharacterized protein</fullName>
    </submittedName>
</protein>
<feature type="non-terminal residue" evidence="1">
    <location>
        <position position="360"/>
    </location>
</feature>
<accession>A0ABR3EJ29</accession>
<evidence type="ECO:0000313" key="2">
    <source>
        <dbReference type="Proteomes" id="UP001465976"/>
    </source>
</evidence>
<sequence>MLLTVSKGIWSILTLWVIDDHDNKEPSKVSEWSSRGGLFTGLAINEDVDADERIAVSVSQDGNHETLLLAIDTVDEEFTMTPKRRIPTPKGAGALRALMFSGSLLALSDDTSHTTIFDRTTGQTVLLVEYSDEESEGNAVGNWKHNTPVKVLFLHHSIFVVRARSLSLFPRPSFTSAPTSTGVTGVAHGHSGAVADDETTRADAPVPICTPIASHSFGWVDGIDVVATQSPSHDLKVFVRGESDNPWRSDEGSIDVYLLVANSDVYTTSPTSPSVEAFPQTTPSSIPPYTFPPYPISALPTPRGSIRCTTLRAGPCGTALWICPPSRSTLDASVTGAGLVVDQWAVDGIADAGLDLSGVG</sequence>
<keyword evidence="2" id="KW-1185">Reference proteome</keyword>
<dbReference type="EMBL" id="JBAHYK010004374">
    <property type="protein sequence ID" value="KAL0562850.1"/>
    <property type="molecule type" value="Genomic_DNA"/>
</dbReference>
<comment type="caution">
    <text evidence="1">The sequence shown here is derived from an EMBL/GenBank/DDBJ whole genome shotgun (WGS) entry which is preliminary data.</text>
</comment>
<dbReference type="Proteomes" id="UP001465976">
    <property type="component" value="Unassembled WGS sequence"/>
</dbReference>
<proteinExistence type="predicted"/>
<evidence type="ECO:0000313" key="1">
    <source>
        <dbReference type="EMBL" id="KAL0562850.1"/>
    </source>
</evidence>